<dbReference type="Proteomes" id="UP000178935">
    <property type="component" value="Unassembled WGS sequence"/>
</dbReference>
<evidence type="ECO:0000313" key="2">
    <source>
        <dbReference type="Proteomes" id="UP000178935"/>
    </source>
</evidence>
<dbReference type="AlphaFoldDB" id="A0A1G2JKW2"/>
<name>A0A1G2JKW2_9BACT</name>
<evidence type="ECO:0000313" key="1">
    <source>
        <dbReference type="EMBL" id="OGZ87702.1"/>
    </source>
</evidence>
<accession>A0A1G2JKW2</accession>
<protein>
    <submittedName>
        <fullName evidence="1">Uncharacterized protein</fullName>
    </submittedName>
</protein>
<dbReference type="EMBL" id="MHPU01000039">
    <property type="protein sequence ID" value="OGZ87702.1"/>
    <property type="molecule type" value="Genomic_DNA"/>
</dbReference>
<sequence>MINIKNRIKKMESILEDLRPRYEFSSVQSEDEPWTIKEVINGEYGRTISSDSEEGKKLIKENLVKYPKNNPIIILDDSKWENLKNSKPKQI</sequence>
<proteinExistence type="predicted"/>
<reference evidence="1 2" key="1">
    <citation type="journal article" date="2016" name="Nat. Commun.">
        <title>Thousands of microbial genomes shed light on interconnected biogeochemical processes in an aquifer system.</title>
        <authorList>
            <person name="Anantharaman K."/>
            <person name="Brown C.T."/>
            <person name="Hug L.A."/>
            <person name="Sharon I."/>
            <person name="Castelle C.J."/>
            <person name="Probst A.J."/>
            <person name="Thomas B.C."/>
            <person name="Singh A."/>
            <person name="Wilkins M.J."/>
            <person name="Karaoz U."/>
            <person name="Brodie E.L."/>
            <person name="Williams K.H."/>
            <person name="Hubbard S.S."/>
            <person name="Banfield J.F."/>
        </authorList>
    </citation>
    <scope>NUCLEOTIDE SEQUENCE [LARGE SCALE GENOMIC DNA]</scope>
</reference>
<organism evidence="1 2">
    <name type="scientific">Candidatus Staskawiczbacteria bacterium RIFOXYD1_FULL_32_13</name>
    <dbReference type="NCBI Taxonomy" id="1802234"/>
    <lineage>
        <taxon>Bacteria</taxon>
        <taxon>Candidatus Staskawicziibacteriota</taxon>
    </lineage>
</organism>
<comment type="caution">
    <text evidence="1">The sequence shown here is derived from an EMBL/GenBank/DDBJ whole genome shotgun (WGS) entry which is preliminary data.</text>
</comment>
<gene>
    <name evidence="1" type="ORF">A2561_03350</name>
</gene>